<dbReference type="SMART" id="SM00020">
    <property type="entry name" value="Tryp_SPc"/>
    <property type="match status" value="1"/>
</dbReference>
<proteinExistence type="predicted"/>
<feature type="chain" id="PRO_5010695346" evidence="5">
    <location>
        <begin position="17"/>
        <end position="282"/>
    </location>
</feature>
<evidence type="ECO:0000256" key="5">
    <source>
        <dbReference type="SAM" id="SignalP"/>
    </source>
</evidence>
<dbReference type="InterPro" id="IPR009003">
    <property type="entry name" value="Peptidase_S1_PA"/>
</dbReference>
<dbReference type="CDD" id="cd00190">
    <property type="entry name" value="Tryp_SPc"/>
    <property type="match status" value="1"/>
</dbReference>
<dbReference type="PROSITE" id="PS00134">
    <property type="entry name" value="TRYPSIN_HIS"/>
    <property type="match status" value="1"/>
</dbReference>
<evidence type="ECO:0000256" key="4">
    <source>
        <dbReference type="ARBA" id="ARBA00023157"/>
    </source>
</evidence>
<dbReference type="PANTHER" id="PTHR24276:SF96">
    <property type="entry name" value="PEPTIDASE S1 DOMAIN-CONTAINING PROTEIN"/>
    <property type="match status" value="1"/>
</dbReference>
<dbReference type="InterPro" id="IPR001254">
    <property type="entry name" value="Trypsin_dom"/>
</dbReference>
<dbReference type="InterPro" id="IPR018114">
    <property type="entry name" value="TRYPSIN_HIS"/>
</dbReference>
<sequence>MIFGLSLSLLPCMVLSDFTGSPKHDFELLPENLTVRHHDVKGHQYPFMVSIHWGWLNYSYGYHICGGAIISPIYVLSAAHCKRKTGRNVVIAGSTDFYKISNTNQFRNVLEFILHPNFARSVGQYCKNTSTVINIINCRVESLVMYDIGLLRVQPFKWSPAVQPVALTDGNQLTTNAQMTLVGWGKNIYGIPSKLQHTMKIILPVNVCVEYFPTGIGFSRQTNMCSKVPKSPSPCLDDSGSALVQKGYIVGISSWVASRCGRFSPILFVKVADFYSWIKSIV</sequence>
<dbReference type="Proteomes" id="UP000192223">
    <property type="component" value="Unplaced"/>
</dbReference>
<keyword evidence="2" id="KW-0378">Hydrolase</keyword>
<keyword evidence="7" id="KW-1185">Reference proteome</keyword>
<dbReference type="STRING" id="224129.A0A1W4WUK7"/>
<dbReference type="OrthoDB" id="10061449at2759"/>
<evidence type="ECO:0000256" key="3">
    <source>
        <dbReference type="ARBA" id="ARBA00022825"/>
    </source>
</evidence>
<dbReference type="RefSeq" id="XP_018323823.1">
    <property type="nucleotide sequence ID" value="XM_018468321.1"/>
</dbReference>
<dbReference type="PROSITE" id="PS50240">
    <property type="entry name" value="TRYPSIN_DOM"/>
    <property type="match status" value="1"/>
</dbReference>
<evidence type="ECO:0000256" key="1">
    <source>
        <dbReference type="ARBA" id="ARBA00022670"/>
    </source>
</evidence>
<dbReference type="GeneID" id="108736052"/>
<evidence type="ECO:0000313" key="8">
    <source>
        <dbReference type="RefSeq" id="XP_018323823.1"/>
    </source>
</evidence>
<keyword evidence="4" id="KW-1015">Disulfide bond</keyword>
<dbReference type="SUPFAM" id="SSF50494">
    <property type="entry name" value="Trypsin-like serine proteases"/>
    <property type="match status" value="1"/>
</dbReference>
<dbReference type="Pfam" id="PF00089">
    <property type="entry name" value="Trypsin"/>
    <property type="match status" value="1"/>
</dbReference>
<dbReference type="PANTHER" id="PTHR24276">
    <property type="entry name" value="POLYSERASE-RELATED"/>
    <property type="match status" value="1"/>
</dbReference>
<feature type="signal peptide" evidence="5">
    <location>
        <begin position="1"/>
        <end position="16"/>
    </location>
</feature>
<evidence type="ECO:0000259" key="6">
    <source>
        <dbReference type="PROSITE" id="PS50240"/>
    </source>
</evidence>
<feature type="domain" description="Peptidase S1" evidence="6">
    <location>
        <begin position="18"/>
        <end position="282"/>
    </location>
</feature>
<dbReference type="GO" id="GO:0006508">
    <property type="term" value="P:proteolysis"/>
    <property type="evidence" value="ECO:0007669"/>
    <property type="project" value="UniProtKB-KW"/>
</dbReference>
<accession>A0A1W4WUK7</accession>
<dbReference type="InterPro" id="IPR050430">
    <property type="entry name" value="Peptidase_S1"/>
</dbReference>
<dbReference type="GO" id="GO:0004252">
    <property type="term" value="F:serine-type endopeptidase activity"/>
    <property type="evidence" value="ECO:0007669"/>
    <property type="project" value="InterPro"/>
</dbReference>
<keyword evidence="3" id="KW-0720">Serine protease</keyword>
<dbReference type="Gene3D" id="2.40.10.10">
    <property type="entry name" value="Trypsin-like serine proteases"/>
    <property type="match status" value="2"/>
</dbReference>
<name>A0A1W4WUK7_AGRPL</name>
<keyword evidence="5" id="KW-0732">Signal</keyword>
<dbReference type="InterPro" id="IPR043504">
    <property type="entry name" value="Peptidase_S1_PA_chymotrypsin"/>
</dbReference>
<evidence type="ECO:0000256" key="2">
    <source>
        <dbReference type="ARBA" id="ARBA00022801"/>
    </source>
</evidence>
<protein>
    <submittedName>
        <fullName evidence="8">Chymotrypsin-like protease CTRL-1 isoform X1</fullName>
    </submittedName>
</protein>
<organism evidence="7 8">
    <name type="scientific">Agrilus planipennis</name>
    <name type="common">Emerald ash borer</name>
    <name type="synonym">Agrilus marcopoli</name>
    <dbReference type="NCBI Taxonomy" id="224129"/>
    <lineage>
        <taxon>Eukaryota</taxon>
        <taxon>Metazoa</taxon>
        <taxon>Ecdysozoa</taxon>
        <taxon>Arthropoda</taxon>
        <taxon>Hexapoda</taxon>
        <taxon>Insecta</taxon>
        <taxon>Pterygota</taxon>
        <taxon>Neoptera</taxon>
        <taxon>Endopterygota</taxon>
        <taxon>Coleoptera</taxon>
        <taxon>Polyphaga</taxon>
        <taxon>Elateriformia</taxon>
        <taxon>Buprestoidea</taxon>
        <taxon>Buprestidae</taxon>
        <taxon>Agrilinae</taxon>
        <taxon>Agrilus</taxon>
    </lineage>
</organism>
<keyword evidence="1" id="KW-0645">Protease</keyword>
<reference evidence="8" key="1">
    <citation type="submission" date="2025-08" db="UniProtKB">
        <authorList>
            <consortium name="RefSeq"/>
        </authorList>
    </citation>
    <scope>IDENTIFICATION</scope>
    <source>
        <tissue evidence="8">Entire body</tissue>
    </source>
</reference>
<dbReference type="KEGG" id="apln:108736052"/>
<evidence type="ECO:0000313" key="7">
    <source>
        <dbReference type="Proteomes" id="UP000192223"/>
    </source>
</evidence>
<gene>
    <name evidence="8" type="primary">LOC108736052</name>
</gene>
<dbReference type="InParanoid" id="A0A1W4WUK7"/>
<dbReference type="AlphaFoldDB" id="A0A1W4WUK7"/>